<sequence>MGVDRAVPDAREQRRYGHPAEGRPAWSCRLPWSYGSFAKGDRKARALGVSRRYTTFVA</sequence>
<feature type="compositionally biased region" description="Basic and acidic residues" evidence="1">
    <location>
        <begin position="1"/>
        <end position="21"/>
    </location>
</feature>
<proteinExistence type="predicted"/>
<dbReference type="Proteomes" id="UP001499984">
    <property type="component" value="Unassembled WGS sequence"/>
</dbReference>
<feature type="region of interest" description="Disordered" evidence="1">
    <location>
        <begin position="1"/>
        <end position="22"/>
    </location>
</feature>
<reference evidence="3" key="1">
    <citation type="journal article" date="2019" name="Int. J. Syst. Evol. Microbiol.">
        <title>The Global Catalogue of Microorganisms (GCM) 10K type strain sequencing project: providing services to taxonomists for standard genome sequencing and annotation.</title>
        <authorList>
            <consortium name="The Broad Institute Genomics Platform"/>
            <consortium name="The Broad Institute Genome Sequencing Center for Infectious Disease"/>
            <person name="Wu L."/>
            <person name="Ma J."/>
        </authorList>
    </citation>
    <scope>NUCLEOTIDE SEQUENCE [LARGE SCALE GENOMIC DNA]</scope>
    <source>
        <strain evidence="3">JCM 16925</strain>
    </source>
</reference>
<evidence type="ECO:0008006" key="4">
    <source>
        <dbReference type="Google" id="ProtNLM"/>
    </source>
</evidence>
<protein>
    <recommendedName>
        <fullName evidence="4">DUF397 domain-containing protein</fullName>
    </recommendedName>
</protein>
<dbReference type="EMBL" id="BAAAZY010000006">
    <property type="protein sequence ID" value="GAA4047364.1"/>
    <property type="molecule type" value="Genomic_DNA"/>
</dbReference>
<evidence type="ECO:0000313" key="3">
    <source>
        <dbReference type="Proteomes" id="UP001499984"/>
    </source>
</evidence>
<keyword evidence="3" id="KW-1185">Reference proteome</keyword>
<evidence type="ECO:0000313" key="2">
    <source>
        <dbReference type="EMBL" id="GAA4047364.1"/>
    </source>
</evidence>
<name>A0ABP7UMH7_9ACTN</name>
<gene>
    <name evidence="2" type="ORF">GCM10022233_16640</name>
</gene>
<comment type="caution">
    <text evidence="2">The sequence shown here is derived from an EMBL/GenBank/DDBJ whole genome shotgun (WGS) entry which is preliminary data.</text>
</comment>
<evidence type="ECO:0000256" key="1">
    <source>
        <dbReference type="SAM" id="MobiDB-lite"/>
    </source>
</evidence>
<accession>A0ABP7UMH7</accession>
<organism evidence="2 3">
    <name type="scientific">Streptomyces shaanxiensis</name>
    <dbReference type="NCBI Taxonomy" id="653357"/>
    <lineage>
        <taxon>Bacteria</taxon>
        <taxon>Bacillati</taxon>
        <taxon>Actinomycetota</taxon>
        <taxon>Actinomycetes</taxon>
        <taxon>Kitasatosporales</taxon>
        <taxon>Streptomycetaceae</taxon>
        <taxon>Streptomyces</taxon>
    </lineage>
</organism>